<dbReference type="Pfam" id="PF01156">
    <property type="entry name" value="IU_nuc_hydro"/>
    <property type="match status" value="1"/>
</dbReference>
<dbReference type="AlphaFoldDB" id="A0A511VAX1"/>
<evidence type="ECO:0000259" key="3">
    <source>
        <dbReference type="Pfam" id="PF01156"/>
    </source>
</evidence>
<dbReference type="Gene3D" id="3.90.245.10">
    <property type="entry name" value="Ribonucleoside hydrolase-like"/>
    <property type="match status" value="1"/>
</dbReference>
<dbReference type="EMBL" id="BJXX01000166">
    <property type="protein sequence ID" value="GEN36080.1"/>
    <property type="molecule type" value="Genomic_DNA"/>
</dbReference>
<dbReference type="RefSeq" id="WP_146811665.1">
    <property type="nucleotide sequence ID" value="NZ_BJXX01000166.1"/>
</dbReference>
<organism evidence="4 5">
    <name type="scientific">Aneurinibacillus danicus</name>
    <dbReference type="NCBI Taxonomy" id="267746"/>
    <lineage>
        <taxon>Bacteria</taxon>
        <taxon>Bacillati</taxon>
        <taxon>Bacillota</taxon>
        <taxon>Bacilli</taxon>
        <taxon>Bacillales</taxon>
        <taxon>Paenibacillaceae</taxon>
        <taxon>Aneurinibacillus group</taxon>
        <taxon>Aneurinibacillus</taxon>
    </lineage>
</organism>
<proteinExistence type="predicted"/>
<dbReference type="PANTHER" id="PTHR12304">
    <property type="entry name" value="INOSINE-URIDINE PREFERRING NUCLEOSIDE HYDROLASE"/>
    <property type="match status" value="1"/>
</dbReference>
<sequence>MNYVILDVDTGIDDALAISYAVHSPELKILGITTCFGNATVEETTRNTLQVLDILGTDDIPVIAGAAQTFLRRESYEKPTWIHGEDGLGNTHLPAPKREVLQMKAHDFIISKVREYPHQVTVITVGCQTNLALAIEHDPEVARLVRQVVIMGGAVTVAGNITPHAEANIYTDPGAADFVFRSGIPITLVGLDVTLKTLLRRQHLNEWREKNTHVSHFLADICDFYMDAHQKNYPTLGGCSLHDPLAVGSVIDPSFVKAVPMHVEVVTAGEKRGQTVGCESQQPSNIHVCLEVDSDRFVSHFLQRIV</sequence>
<keyword evidence="5" id="KW-1185">Reference proteome</keyword>
<dbReference type="OrthoDB" id="9797882at2"/>
<dbReference type="SUPFAM" id="SSF53590">
    <property type="entry name" value="Nucleoside hydrolase"/>
    <property type="match status" value="1"/>
</dbReference>
<evidence type="ECO:0000256" key="2">
    <source>
        <dbReference type="ARBA" id="ARBA00023295"/>
    </source>
</evidence>
<evidence type="ECO:0000313" key="4">
    <source>
        <dbReference type="EMBL" id="GEN36080.1"/>
    </source>
</evidence>
<protein>
    <submittedName>
        <fullName evidence="4">Inosine-uridine nucleoside N-ribohydrolase</fullName>
    </submittedName>
</protein>
<dbReference type="PANTHER" id="PTHR12304:SF4">
    <property type="entry name" value="URIDINE NUCLEOSIDASE"/>
    <property type="match status" value="1"/>
</dbReference>
<dbReference type="InterPro" id="IPR036452">
    <property type="entry name" value="Ribo_hydro-like"/>
</dbReference>
<dbReference type="GO" id="GO:0005829">
    <property type="term" value="C:cytosol"/>
    <property type="evidence" value="ECO:0007669"/>
    <property type="project" value="TreeGrafter"/>
</dbReference>
<keyword evidence="1 4" id="KW-0378">Hydrolase</keyword>
<gene>
    <name evidence="4" type="ORF">ADA01nite_35400</name>
</gene>
<dbReference type="Proteomes" id="UP000321157">
    <property type="component" value="Unassembled WGS sequence"/>
</dbReference>
<evidence type="ECO:0000313" key="5">
    <source>
        <dbReference type="Proteomes" id="UP000321157"/>
    </source>
</evidence>
<evidence type="ECO:0000256" key="1">
    <source>
        <dbReference type="ARBA" id="ARBA00022801"/>
    </source>
</evidence>
<dbReference type="GO" id="GO:0008477">
    <property type="term" value="F:purine nucleosidase activity"/>
    <property type="evidence" value="ECO:0007669"/>
    <property type="project" value="TreeGrafter"/>
</dbReference>
<dbReference type="InterPro" id="IPR001910">
    <property type="entry name" value="Inosine/uridine_hydrolase_dom"/>
</dbReference>
<keyword evidence="2" id="KW-0326">Glycosidase</keyword>
<comment type="caution">
    <text evidence="4">The sequence shown here is derived from an EMBL/GenBank/DDBJ whole genome shotgun (WGS) entry which is preliminary data.</text>
</comment>
<name>A0A511VAX1_9BACL</name>
<reference evidence="4 5" key="1">
    <citation type="submission" date="2019-07" db="EMBL/GenBank/DDBJ databases">
        <title>Whole genome shotgun sequence of Aneurinibacillus danicus NBRC 102444.</title>
        <authorList>
            <person name="Hosoyama A."/>
            <person name="Uohara A."/>
            <person name="Ohji S."/>
            <person name="Ichikawa N."/>
        </authorList>
    </citation>
    <scope>NUCLEOTIDE SEQUENCE [LARGE SCALE GENOMIC DNA]</scope>
    <source>
        <strain evidence="4 5">NBRC 102444</strain>
    </source>
</reference>
<dbReference type="CDD" id="cd02650">
    <property type="entry name" value="nuc_hydro_CaPnhB"/>
    <property type="match status" value="1"/>
</dbReference>
<dbReference type="GO" id="GO:0006152">
    <property type="term" value="P:purine nucleoside catabolic process"/>
    <property type="evidence" value="ECO:0007669"/>
    <property type="project" value="TreeGrafter"/>
</dbReference>
<feature type="domain" description="Inosine/uridine-preferring nucleoside hydrolase" evidence="3">
    <location>
        <begin position="4"/>
        <end position="298"/>
    </location>
</feature>
<dbReference type="InterPro" id="IPR023186">
    <property type="entry name" value="IUNH"/>
</dbReference>
<accession>A0A511VAX1</accession>